<feature type="transmembrane region" description="Helical" evidence="5">
    <location>
        <begin position="98"/>
        <end position="119"/>
    </location>
</feature>
<dbReference type="EMBL" id="FXZK01000002">
    <property type="protein sequence ID" value="SMY07357.1"/>
    <property type="molecule type" value="Genomic_DNA"/>
</dbReference>
<feature type="transmembrane region" description="Helical" evidence="5">
    <location>
        <begin position="156"/>
        <end position="175"/>
    </location>
</feature>
<evidence type="ECO:0000313" key="7">
    <source>
        <dbReference type="EMBL" id="SMY07357.1"/>
    </source>
</evidence>
<evidence type="ECO:0000256" key="2">
    <source>
        <dbReference type="ARBA" id="ARBA00022692"/>
    </source>
</evidence>
<gene>
    <name evidence="7" type="ORF">LOM8899_01492</name>
</gene>
<feature type="transmembrane region" description="Helical" evidence="5">
    <location>
        <begin position="187"/>
        <end position="207"/>
    </location>
</feature>
<reference evidence="7 8" key="1">
    <citation type="submission" date="2017-05" db="EMBL/GenBank/DDBJ databases">
        <authorList>
            <person name="Song R."/>
            <person name="Chenine A.L."/>
            <person name="Ruprecht R.M."/>
        </authorList>
    </citation>
    <scope>NUCLEOTIDE SEQUENCE [LARGE SCALE GENOMIC DNA]</scope>
    <source>
        <strain evidence="7 8">CECT 8899</strain>
    </source>
</reference>
<feature type="transmembrane region" description="Helical" evidence="5">
    <location>
        <begin position="12"/>
        <end position="33"/>
    </location>
</feature>
<evidence type="ECO:0000256" key="5">
    <source>
        <dbReference type="SAM" id="Phobius"/>
    </source>
</evidence>
<comment type="subcellular location">
    <subcellularLocation>
        <location evidence="1">Membrane</location>
        <topology evidence="1">Multi-pass membrane protein</topology>
    </subcellularLocation>
</comment>
<dbReference type="Proteomes" id="UP000201613">
    <property type="component" value="Unassembled WGS sequence"/>
</dbReference>
<keyword evidence="4 5" id="KW-0472">Membrane</keyword>
<dbReference type="OrthoDB" id="9810556at2"/>
<feature type="domain" description="EamA" evidence="6">
    <location>
        <begin position="16"/>
        <end position="141"/>
    </location>
</feature>
<keyword evidence="3 5" id="KW-1133">Transmembrane helix</keyword>
<feature type="transmembrane region" description="Helical" evidence="5">
    <location>
        <begin position="250"/>
        <end position="270"/>
    </location>
</feature>
<feature type="transmembrane region" description="Helical" evidence="5">
    <location>
        <begin position="71"/>
        <end position="92"/>
    </location>
</feature>
<evidence type="ECO:0000256" key="1">
    <source>
        <dbReference type="ARBA" id="ARBA00004141"/>
    </source>
</evidence>
<proteinExistence type="predicted"/>
<name>A0A238LCB1_9RHOB</name>
<dbReference type="AlphaFoldDB" id="A0A238LCB1"/>
<keyword evidence="8" id="KW-1185">Reference proteome</keyword>
<dbReference type="InterPro" id="IPR000620">
    <property type="entry name" value="EamA_dom"/>
</dbReference>
<dbReference type="RefSeq" id="WP_093991565.1">
    <property type="nucleotide sequence ID" value="NZ_FXZK01000002.1"/>
</dbReference>
<dbReference type="PANTHER" id="PTHR32322">
    <property type="entry name" value="INNER MEMBRANE TRANSPORTER"/>
    <property type="match status" value="1"/>
</dbReference>
<evidence type="ECO:0000256" key="3">
    <source>
        <dbReference type="ARBA" id="ARBA00022989"/>
    </source>
</evidence>
<evidence type="ECO:0000259" key="6">
    <source>
        <dbReference type="Pfam" id="PF00892"/>
    </source>
</evidence>
<dbReference type="Pfam" id="PF00892">
    <property type="entry name" value="EamA"/>
    <property type="match status" value="2"/>
</dbReference>
<evidence type="ECO:0000256" key="4">
    <source>
        <dbReference type="ARBA" id="ARBA00023136"/>
    </source>
</evidence>
<accession>A0A238LCB1</accession>
<organism evidence="7 8">
    <name type="scientific">Flavimaricola marinus</name>
    <dbReference type="NCBI Taxonomy" id="1819565"/>
    <lineage>
        <taxon>Bacteria</taxon>
        <taxon>Pseudomonadati</taxon>
        <taxon>Pseudomonadota</taxon>
        <taxon>Alphaproteobacteria</taxon>
        <taxon>Rhodobacterales</taxon>
        <taxon>Paracoccaceae</taxon>
        <taxon>Flavimaricola</taxon>
    </lineage>
</organism>
<feature type="domain" description="EamA" evidence="6">
    <location>
        <begin position="160"/>
        <end position="290"/>
    </location>
</feature>
<dbReference type="PANTHER" id="PTHR32322:SF9">
    <property type="entry name" value="AMINO-ACID METABOLITE EFFLUX PUMP-RELATED"/>
    <property type="match status" value="1"/>
</dbReference>
<dbReference type="InterPro" id="IPR050638">
    <property type="entry name" value="AA-Vitamin_Transporters"/>
</dbReference>
<feature type="transmembrane region" description="Helical" evidence="5">
    <location>
        <begin position="39"/>
        <end position="59"/>
    </location>
</feature>
<feature type="transmembrane region" description="Helical" evidence="5">
    <location>
        <begin position="276"/>
        <end position="297"/>
    </location>
</feature>
<evidence type="ECO:0000313" key="8">
    <source>
        <dbReference type="Proteomes" id="UP000201613"/>
    </source>
</evidence>
<feature type="transmembrane region" description="Helical" evidence="5">
    <location>
        <begin position="131"/>
        <end position="150"/>
    </location>
</feature>
<feature type="transmembrane region" description="Helical" evidence="5">
    <location>
        <begin position="219"/>
        <end position="238"/>
    </location>
</feature>
<sequence>MTTQLTMPLRVWAEMALLALFWGFSFLAIRVALDEVGPWTVVAARLAGAMVVLWLWVLIRGYAVPRTAKIWVAFMGMGFLNNVIPFGLIAWGQQSIETGLASILNASTAVWGVLIAALFLPEERLTWRRGIGVLIGFLGVSTAIGLEALRNFDLRSVSQLAILGAAVSYGFSGVWARRNLRGLRPEVAAAGMLTCSSLVTICLAGYYENPLGSDLHASTLIALAYLAVFATAAAYLVYYRVMAQAGSGNVMLVTLLVAPVAIVAGAVVLGEALPPRAYAGFAMLALGLVVLDGRLIGAKKPLAPTAMPR</sequence>
<dbReference type="SUPFAM" id="SSF103481">
    <property type="entry name" value="Multidrug resistance efflux transporter EmrE"/>
    <property type="match status" value="2"/>
</dbReference>
<dbReference type="GO" id="GO:0016020">
    <property type="term" value="C:membrane"/>
    <property type="evidence" value="ECO:0007669"/>
    <property type="project" value="UniProtKB-SubCell"/>
</dbReference>
<protein>
    <submittedName>
        <fullName evidence="7">Putative DMT superfamily transporter inner membrane protein</fullName>
    </submittedName>
</protein>
<keyword evidence="2 5" id="KW-0812">Transmembrane</keyword>
<dbReference type="InterPro" id="IPR037185">
    <property type="entry name" value="EmrE-like"/>
</dbReference>